<reference evidence="1" key="1">
    <citation type="submission" date="2019-08" db="EMBL/GenBank/DDBJ databases">
        <authorList>
            <person name="Kucharzyk K."/>
            <person name="Murdoch R.W."/>
            <person name="Higgins S."/>
            <person name="Loffler F."/>
        </authorList>
    </citation>
    <scope>NUCLEOTIDE SEQUENCE</scope>
</reference>
<gene>
    <name evidence="1" type="ORF">SDC9_182743</name>
</gene>
<accession>A0A645H9P6</accession>
<dbReference type="AlphaFoldDB" id="A0A645H9P6"/>
<protein>
    <submittedName>
        <fullName evidence="1">Uncharacterized protein</fullName>
    </submittedName>
</protein>
<dbReference type="EMBL" id="VSSQ01088702">
    <property type="protein sequence ID" value="MPN35246.1"/>
    <property type="molecule type" value="Genomic_DNA"/>
</dbReference>
<evidence type="ECO:0000313" key="1">
    <source>
        <dbReference type="EMBL" id="MPN35246.1"/>
    </source>
</evidence>
<proteinExistence type="predicted"/>
<sequence>MCGVLKYTPTTIATDVTKAMALWRFSMKVYLSAELTVVLMKPVGTGTACRGQQPFTYH</sequence>
<name>A0A645H9P6_9ZZZZ</name>
<organism evidence="1">
    <name type="scientific">bioreactor metagenome</name>
    <dbReference type="NCBI Taxonomy" id="1076179"/>
    <lineage>
        <taxon>unclassified sequences</taxon>
        <taxon>metagenomes</taxon>
        <taxon>ecological metagenomes</taxon>
    </lineage>
</organism>
<comment type="caution">
    <text evidence="1">The sequence shown here is derived from an EMBL/GenBank/DDBJ whole genome shotgun (WGS) entry which is preliminary data.</text>
</comment>